<evidence type="ECO:0000256" key="2">
    <source>
        <dbReference type="ARBA" id="ARBA00022801"/>
    </source>
</evidence>
<dbReference type="OrthoDB" id="4771662at2"/>
<dbReference type="PROSITE" id="PS51318">
    <property type="entry name" value="TAT"/>
    <property type="match status" value="1"/>
</dbReference>
<comment type="caution">
    <text evidence="9">The sequence shown here is derived from an EMBL/GenBank/DDBJ whole genome shotgun (WGS) entry which is preliminary data.</text>
</comment>
<feature type="domain" description="Glycoside hydrolase family 5 C-terminal" evidence="8">
    <location>
        <begin position="417"/>
        <end position="498"/>
    </location>
</feature>
<evidence type="ECO:0000256" key="4">
    <source>
        <dbReference type="RuleBase" id="RU361153"/>
    </source>
</evidence>
<evidence type="ECO:0000256" key="5">
    <source>
        <dbReference type="SAM" id="MobiDB-lite"/>
    </source>
</evidence>
<dbReference type="AlphaFoldDB" id="A0A543ABB1"/>
<evidence type="ECO:0000259" key="7">
    <source>
        <dbReference type="Pfam" id="PF00150"/>
    </source>
</evidence>
<keyword evidence="3 4" id="KW-0326">Glycosidase</keyword>
<evidence type="ECO:0000313" key="10">
    <source>
        <dbReference type="Proteomes" id="UP000320209"/>
    </source>
</evidence>
<comment type="similarity">
    <text evidence="1 4">Belongs to the glycosyl hydrolase 5 (cellulase A) family.</text>
</comment>
<dbReference type="GO" id="GO:0016042">
    <property type="term" value="P:lipid catabolic process"/>
    <property type="evidence" value="ECO:0007669"/>
    <property type="project" value="UniProtKB-ARBA"/>
</dbReference>
<reference evidence="9 10" key="1">
    <citation type="submission" date="2019-06" db="EMBL/GenBank/DDBJ databases">
        <title>Sequencing the genomes of 1000 actinobacteria strains.</title>
        <authorList>
            <person name="Klenk H.-P."/>
        </authorList>
    </citation>
    <scope>NUCLEOTIDE SEQUENCE [LARGE SCALE GENOMIC DNA]</scope>
    <source>
        <strain evidence="9 10">DSM 25218</strain>
    </source>
</reference>
<dbReference type="InterPro" id="IPR017853">
    <property type="entry name" value="GH"/>
</dbReference>
<evidence type="ECO:0000313" key="9">
    <source>
        <dbReference type="EMBL" id="TQL69893.1"/>
    </source>
</evidence>
<dbReference type="PANTHER" id="PTHR31308">
    <property type="match status" value="1"/>
</dbReference>
<dbReference type="InterPro" id="IPR041036">
    <property type="entry name" value="GH5_C"/>
</dbReference>
<organism evidence="9 10">
    <name type="scientific">Nocardioides albertanoniae</name>
    <dbReference type="NCBI Taxonomy" id="1175486"/>
    <lineage>
        <taxon>Bacteria</taxon>
        <taxon>Bacillati</taxon>
        <taxon>Actinomycetota</taxon>
        <taxon>Actinomycetes</taxon>
        <taxon>Propionibacteriales</taxon>
        <taxon>Nocardioidaceae</taxon>
        <taxon>Nocardioides</taxon>
    </lineage>
</organism>
<sequence length="499" mass="54795">MPRRSGTRRLLVLVATLAALGGSLPAAAAEATEPTEPKTEPAPDDRTPALSREGRWLVDQHGRVVLVHGQNLVWKHDPYVPPDSPEGFTEQDAEWLAEHGFNGARIGTLWAGVTPEAPGEVDEDYLDDWQRVIDLLADEGIWMQYDFHQDMWHETYGGEGVPDWAAKRPAPYNLHPPIKLPFPAGYITPELATVYDHFFANRGGLLDGWAAAWGAVAQRWGDQPYSMGYDLMNEPWSGREWVTCPLTGCRSTYAKEMQPAYEKALAAIRKSDPDGIGWFEPEVLANQTGKSYFGPVAGEDQVGFSWHSYCPFGYLDSQGIPVGVGQCKSYAATHNQAALDQAEKMNGTSLLSEFGATDNTELLTIDTAAADDSFASWMHWAYKHWGDPTTADGAQGMFTDDADLSTVKPDKLRTLVRTYPQATAGTPVDLSFDPDTGAFSYTYEPATDIEEPTEIFVSPLHYPDGPDIFVDGGKVVGTADHHRILVEPDGSDQVTVTIK</sequence>
<dbReference type="SUPFAM" id="SSF51445">
    <property type="entry name" value="(Trans)glycosidases"/>
    <property type="match status" value="1"/>
</dbReference>
<feature type="signal peptide" evidence="6">
    <location>
        <begin position="1"/>
        <end position="28"/>
    </location>
</feature>
<dbReference type="GO" id="GO:1901136">
    <property type="term" value="P:carbohydrate derivative catabolic process"/>
    <property type="evidence" value="ECO:0007669"/>
    <property type="project" value="UniProtKB-ARBA"/>
</dbReference>
<feature type="region of interest" description="Disordered" evidence="5">
    <location>
        <begin position="26"/>
        <end position="49"/>
    </location>
</feature>
<feature type="domain" description="Glycoside hydrolase family 5" evidence="7">
    <location>
        <begin position="88"/>
        <end position="381"/>
    </location>
</feature>
<feature type="compositionally biased region" description="Basic and acidic residues" evidence="5">
    <location>
        <begin position="35"/>
        <end position="49"/>
    </location>
</feature>
<evidence type="ECO:0000256" key="6">
    <source>
        <dbReference type="SAM" id="SignalP"/>
    </source>
</evidence>
<dbReference type="Gene3D" id="2.60.40.1180">
    <property type="entry name" value="Golgi alpha-mannosidase II"/>
    <property type="match status" value="1"/>
</dbReference>
<dbReference type="GO" id="GO:0004553">
    <property type="term" value="F:hydrolase activity, hydrolyzing O-glycosyl compounds"/>
    <property type="evidence" value="ECO:0007669"/>
    <property type="project" value="InterPro"/>
</dbReference>
<evidence type="ECO:0000259" key="8">
    <source>
        <dbReference type="Pfam" id="PF18564"/>
    </source>
</evidence>
<dbReference type="Gene3D" id="3.20.20.80">
    <property type="entry name" value="Glycosidases"/>
    <property type="match status" value="1"/>
</dbReference>
<dbReference type="EMBL" id="VFOV01000001">
    <property type="protein sequence ID" value="TQL69893.1"/>
    <property type="molecule type" value="Genomic_DNA"/>
</dbReference>
<name>A0A543ABB1_9ACTN</name>
<evidence type="ECO:0000256" key="1">
    <source>
        <dbReference type="ARBA" id="ARBA00005641"/>
    </source>
</evidence>
<keyword evidence="6" id="KW-0732">Signal</keyword>
<dbReference type="Proteomes" id="UP000320209">
    <property type="component" value="Unassembled WGS sequence"/>
</dbReference>
<dbReference type="PANTHER" id="PTHR31308:SF3">
    <property type="entry name" value="ENDOGLYCOCERAMIDASE"/>
    <property type="match status" value="1"/>
</dbReference>
<dbReference type="GO" id="GO:0000272">
    <property type="term" value="P:polysaccharide catabolic process"/>
    <property type="evidence" value="ECO:0007669"/>
    <property type="project" value="InterPro"/>
</dbReference>
<keyword evidence="10" id="KW-1185">Reference proteome</keyword>
<accession>A0A543ABB1</accession>
<dbReference type="InterPro" id="IPR052066">
    <property type="entry name" value="Glycosphingolipid_Hydrolases"/>
</dbReference>
<dbReference type="Pfam" id="PF18564">
    <property type="entry name" value="Glyco_hydro_5_C"/>
    <property type="match status" value="1"/>
</dbReference>
<dbReference type="InterPro" id="IPR006311">
    <property type="entry name" value="TAT_signal"/>
</dbReference>
<dbReference type="InterPro" id="IPR013780">
    <property type="entry name" value="Glyco_hydro_b"/>
</dbReference>
<feature type="chain" id="PRO_5022194060" evidence="6">
    <location>
        <begin position="29"/>
        <end position="499"/>
    </location>
</feature>
<gene>
    <name evidence="9" type="ORF">FB381_3815</name>
</gene>
<keyword evidence="2 4" id="KW-0378">Hydrolase</keyword>
<evidence type="ECO:0000256" key="3">
    <source>
        <dbReference type="ARBA" id="ARBA00023295"/>
    </source>
</evidence>
<dbReference type="Pfam" id="PF00150">
    <property type="entry name" value="Cellulase"/>
    <property type="match status" value="1"/>
</dbReference>
<protein>
    <submittedName>
        <fullName evidence="9">Endoglycoceramidase</fullName>
    </submittedName>
</protein>
<dbReference type="InterPro" id="IPR001547">
    <property type="entry name" value="Glyco_hydro_5"/>
</dbReference>
<proteinExistence type="inferred from homology"/>